<feature type="signal peptide" evidence="2">
    <location>
        <begin position="1"/>
        <end position="19"/>
    </location>
</feature>
<evidence type="ECO:0000313" key="4">
    <source>
        <dbReference type="Proteomes" id="UP000594262"/>
    </source>
</evidence>
<keyword evidence="2" id="KW-0732">Signal</keyword>
<keyword evidence="1" id="KW-1133">Transmembrane helix</keyword>
<evidence type="ECO:0000256" key="1">
    <source>
        <dbReference type="SAM" id="Phobius"/>
    </source>
</evidence>
<dbReference type="OrthoDB" id="5969459at2759"/>
<dbReference type="RefSeq" id="XP_066928614.1">
    <property type="nucleotide sequence ID" value="XM_067072513.1"/>
</dbReference>
<organism evidence="3 4">
    <name type="scientific">Clytia hemisphaerica</name>
    <dbReference type="NCBI Taxonomy" id="252671"/>
    <lineage>
        <taxon>Eukaryota</taxon>
        <taxon>Metazoa</taxon>
        <taxon>Cnidaria</taxon>
        <taxon>Hydrozoa</taxon>
        <taxon>Hydroidolina</taxon>
        <taxon>Leptothecata</taxon>
        <taxon>Obeliida</taxon>
        <taxon>Clytiidae</taxon>
        <taxon>Clytia</taxon>
    </lineage>
</organism>
<feature type="chain" id="PRO_5029891550" description="EGF-like domain-containing protein" evidence="2">
    <location>
        <begin position="20"/>
        <end position="211"/>
    </location>
</feature>
<dbReference type="Proteomes" id="UP000594262">
    <property type="component" value="Unplaced"/>
</dbReference>
<feature type="transmembrane region" description="Helical" evidence="1">
    <location>
        <begin position="189"/>
        <end position="207"/>
    </location>
</feature>
<evidence type="ECO:0000313" key="3">
    <source>
        <dbReference type="EnsemblMetazoa" id="CLYHEMP015845.1"/>
    </source>
</evidence>
<reference evidence="3" key="1">
    <citation type="submission" date="2021-01" db="UniProtKB">
        <authorList>
            <consortium name="EnsemblMetazoa"/>
        </authorList>
    </citation>
    <scope>IDENTIFICATION</scope>
</reference>
<evidence type="ECO:0000256" key="2">
    <source>
        <dbReference type="SAM" id="SignalP"/>
    </source>
</evidence>
<dbReference type="EnsemblMetazoa" id="CLYHEMT015845.1">
    <property type="protein sequence ID" value="CLYHEMP015845.1"/>
    <property type="gene ID" value="CLYHEMG015845"/>
</dbReference>
<accession>A0A7M5X0X0</accession>
<dbReference type="InterPro" id="IPR042350">
    <property type="entry name" value="ATRAID"/>
</dbReference>
<proteinExistence type="predicted"/>
<sequence>MKEMKCFLLVLLNVLVATSELCDEKSIPSKNSTMIFQSFCNNSNGVIQARKCNASDVIIGLDLSDCGIKEMIDIPTEIKENLIWIALNDNKFTLKSSIPHLRSALKIQILVTDEVNCTGFEIKTIQNGLTVCSSPLNRCEVKANSSQSYSCLEHSNCGYDGPGLFSCNCDKEWQSYKCLKQDGFPKEKWLISIAATTIAIIIGIRLLQFKA</sequence>
<dbReference type="PANTHER" id="PTHR15926">
    <property type="entry name" value="ALL-TRANS RETINOIC ACID-INDUCED DIFFERENTIATION FACTOR"/>
    <property type="match status" value="1"/>
</dbReference>
<protein>
    <recommendedName>
        <fullName evidence="5">EGF-like domain-containing protein</fullName>
    </recommendedName>
</protein>
<keyword evidence="1" id="KW-0812">Transmembrane</keyword>
<evidence type="ECO:0008006" key="5">
    <source>
        <dbReference type="Google" id="ProtNLM"/>
    </source>
</evidence>
<keyword evidence="4" id="KW-1185">Reference proteome</keyword>
<name>A0A7M5X0X0_9CNID</name>
<dbReference type="PANTHER" id="PTHR15926:SF1">
    <property type="entry name" value="ALL-TRANS RETINOIC ACID-INDUCED DIFFERENTIATION FACTOR"/>
    <property type="match status" value="1"/>
</dbReference>
<dbReference type="AlphaFoldDB" id="A0A7M5X0X0"/>
<dbReference type="GeneID" id="136816080"/>
<keyword evidence="1" id="KW-0472">Membrane</keyword>